<dbReference type="Gene3D" id="3.90.550.10">
    <property type="entry name" value="Spore Coat Polysaccharide Biosynthesis Protein SpsA, Chain A"/>
    <property type="match status" value="1"/>
</dbReference>
<dbReference type="Pfam" id="PF02348">
    <property type="entry name" value="CTP_transf_3"/>
    <property type="match status" value="1"/>
</dbReference>
<dbReference type="EMBL" id="QMIF01000006">
    <property type="protein sequence ID" value="TVM33660.1"/>
    <property type="molecule type" value="Genomic_DNA"/>
</dbReference>
<dbReference type="InterPro" id="IPR050793">
    <property type="entry name" value="CMP-NeuNAc_synthase"/>
</dbReference>
<reference evidence="2 3" key="1">
    <citation type="submission" date="2018-06" db="EMBL/GenBank/DDBJ databases">
        <title>Complete genome of Desulfovibrio marinus P48SEP.</title>
        <authorList>
            <person name="Crispim J.S."/>
            <person name="Vidigal P.M.P."/>
            <person name="Silva L.C.F."/>
            <person name="Araujo L.C."/>
            <person name="Laguardia C.N."/>
            <person name="Dias R.S."/>
            <person name="Sousa M.P."/>
            <person name="Paula S.O."/>
            <person name="Silva C."/>
        </authorList>
    </citation>
    <scope>NUCLEOTIDE SEQUENCE [LARGE SCALE GENOMIC DNA]</scope>
    <source>
        <strain evidence="2 3">P48SEP</strain>
    </source>
</reference>
<keyword evidence="1" id="KW-0548">Nucleotidyltransferase</keyword>
<name>A0A6P1ZFX3_9BACT</name>
<accession>A0A6P1ZFX3</accession>
<dbReference type="GO" id="GO:0008781">
    <property type="term" value="F:N-acylneuraminate cytidylyltransferase activity"/>
    <property type="evidence" value="ECO:0007669"/>
    <property type="project" value="TreeGrafter"/>
</dbReference>
<dbReference type="Proteomes" id="UP000503251">
    <property type="component" value="Chromosome"/>
</dbReference>
<dbReference type="InterPro" id="IPR029044">
    <property type="entry name" value="Nucleotide-diphossugar_trans"/>
</dbReference>
<sequence length="276" mass="30583">MNIAARKQRYLANPDGAITVVHIPARGGSTRVPRKNIHLLGGAPLIAYSICVARSLRGVDRVIVNTDSEEIAEVARAYGAETPFLRPAEISHETALLQDAQRYAMDWLESCGATLAGFVTLYPTSPFRSLARTQAMLDEVRRRTLVGTMVRVPFQWGRVCRERGDGMLEPIAQAAQHSGDLDAAMTEAYRTFLAQRFPGSEHLAAGRLAHIKRTGHFIGIGFHDESPEDGDACYFEIEHPLERIDIDTDEDFALAEEALARFDFGFNIARPEECGR</sequence>
<dbReference type="SUPFAM" id="SSF53448">
    <property type="entry name" value="Nucleotide-diphospho-sugar transferases"/>
    <property type="match status" value="1"/>
</dbReference>
<gene>
    <name evidence="2" type="ORF">DQK91_10540</name>
    <name evidence="1" type="ORF">E8L03_11010</name>
</gene>
<keyword evidence="4" id="KW-1185">Reference proteome</keyword>
<evidence type="ECO:0000313" key="1">
    <source>
        <dbReference type="EMBL" id="QJT09437.1"/>
    </source>
</evidence>
<evidence type="ECO:0000313" key="4">
    <source>
        <dbReference type="Proteomes" id="UP000503251"/>
    </source>
</evidence>
<dbReference type="InterPro" id="IPR003329">
    <property type="entry name" value="Cytidylyl_trans"/>
</dbReference>
<dbReference type="CDD" id="cd02513">
    <property type="entry name" value="CMP-NeuAc_Synthase"/>
    <property type="match status" value="1"/>
</dbReference>
<evidence type="ECO:0000313" key="3">
    <source>
        <dbReference type="Proteomes" id="UP000434052"/>
    </source>
</evidence>
<dbReference type="OrthoDB" id="9805604at2"/>
<keyword evidence="1" id="KW-0808">Transferase</keyword>
<organism evidence="2 3">
    <name type="scientific">Oceanidesulfovibrio marinus</name>
    <dbReference type="NCBI Taxonomy" id="370038"/>
    <lineage>
        <taxon>Bacteria</taxon>
        <taxon>Pseudomonadati</taxon>
        <taxon>Thermodesulfobacteriota</taxon>
        <taxon>Desulfovibrionia</taxon>
        <taxon>Desulfovibrionales</taxon>
        <taxon>Desulfovibrionaceae</taxon>
        <taxon>Oceanidesulfovibrio</taxon>
    </lineage>
</organism>
<dbReference type="RefSeq" id="WP_144305324.1">
    <property type="nucleotide sequence ID" value="NZ_CP039543.1"/>
</dbReference>
<proteinExistence type="predicted"/>
<dbReference type="PANTHER" id="PTHR21485">
    <property type="entry name" value="HAD SUPERFAMILY MEMBERS CMAS AND KDSC"/>
    <property type="match status" value="1"/>
</dbReference>
<reference evidence="1 4" key="2">
    <citation type="submission" date="2019-04" db="EMBL/GenBank/DDBJ databases">
        <title>Isolation and culture of sulfate reducing bacteria from the cold seep of the South China Sea.</title>
        <authorList>
            <person name="Sun C."/>
            <person name="Liu R."/>
        </authorList>
    </citation>
    <scope>NUCLEOTIDE SEQUENCE [LARGE SCALE GENOMIC DNA]</scope>
    <source>
        <strain evidence="1 4">CS1</strain>
    </source>
</reference>
<protein>
    <submittedName>
        <fullName evidence="1">Acylneuraminate cytidylyltransferase family protein</fullName>
    </submittedName>
</protein>
<dbReference type="Proteomes" id="UP000434052">
    <property type="component" value="Unassembled WGS sequence"/>
</dbReference>
<dbReference type="PANTHER" id="PTHR21485:SF6">
    <property type="entry name" value="N-ACYLNEURAMINATE CYTIDYLYLTRANSFERASE-RELATED"/>
    <property type="match status" value="1"/>
</dbReference>
<dbReference type="AlphaFoldDB" id="A0A6P1ZFX3"/>
<evidence type="ECO:0000313" key="2">
    <source>
        <dbReference type="EMBL" id="TVM33660.1"/>
    </source>
</evidence>
<dbReference type="EMBL" id="CP039543">
    <property type="protein sequence ID" value="QJT09437.1"/>
    <property type="molecule type" value="Genomic_DNA"/>
</dbReference>